<evidence type="ECO:0000313" key="1">
    <source>
        <dbReference type="EMBL" id="CAB4164490.1"/>
    </source>
</evidence>
<organism evidence="3">
    <name type="scientific">uncultured Caudovirales phage</name>
    <dbReference type="NCBI Taxonomy" id="2100421"/>
    <lineage>
        <taxon>Viruses</taxon>
        <taxon>Duplodnaviria</taxon>
        <taxon>Heunggongvirae</taxon>
        <taxon>Uroviricota</taxon>
        <taxon>Caudoviricetes</taxon>
        <taxon>Peduoviridae</taxon>
        <taxon>Maltschvirus</taxon>
        <taxon>Maltschvirus maltsch</taxon>
    </lineage>
</organism>
<dbReference type="EMBL" id="LR796767">
    <property type="protein sequence ID" value="CAB4164490.1"/>
    <property type="molecule type" value="Genomic_DNA"/>
</dbReference>
<sequence>MASEQRIYKVAGAGNVYLVQASSQAQALRHIAGKLYQIDVAKAIDVAAMMGQGASVEVATTIPEQSDLLTEGKKS</sequence>
<dbReference type="EMBL" id="LR797406">
    <property type="protein sequence ID" value="CAB4214446.1"/>
    <property type="molecule type" value="Genomic_DNA"/>
</dbReference>
<proteinExistence type="predicted"/>
<name>A0A6J5SJG6_9CAUD</name>
<evidence type="ECO:0000313" key="2">
    <source>
        <dbReference type="EMBL" id="CAB4171362.1"/>
    </source>
</evidence>
<reference evidence="3" key="1">
    <citation type="submission" date="2020-05" db="EMBL/GenBank/DDBJ databases">
        <authorList>
            <person name="Chiriac C."/>
            <person name="Salcher M."/>
            <person name="Ghai R."/>
            <person name="Kavagutti S V."/>
        </authorList>
    </citation>
    <scope>NUCLEOTIDE SEQUENCE</scope>
</reference>
<accession>A0A6J5SJG6</accession>
<gene>
    <name evidence="3" type="ORF">UFOVP1453_38</name>
    <name evidence="1" type="ORF">UFOVP832_33</name>
    <name evidence="2" type="ORF">UFOVP919_41</name>
</gene>
<protein>
    <submittedName>
        <fullName evidence="3">Uncharacterized protein</fullName>
    </submittedName>
</protein>
<dbReference type="EMBL" id="LR796862">
    <property type="protein sequence ID" value="CAB4171362.1"/>
    <property type="molecule type" value="Genomic_DNA"/>
</dbReference>
<evidence type="ECO:0000313" key="3">
    <source>
        <dbReference type="EMBL" id="CAB4214446.1"/>
    </source>
</evidence>